<organism evidence="1 2">
    <name type="scientific">Namhaeicola litoreus</name>
    <dbReference type="NCBI Taxonomy" id="1052145"/>
    <lineage>
        <taxon>Bacteria</taxon>
        <taxon>Pseudomonadati</taxon>
        <taxon>Bacteroidota</taxon>
        <taxon>Flavobacteriia</taxon>
        <taxon>Flavobacteriales</taxon>
        <taxon>Flavobacteriaceae</taxon>
        <taxon>Namhaeicola</taxon>
    </lineage>
</organism>
<gene>
    <name evidence="1" type="ORF">ACFQ39_07665</name>
</gene>
<reference evidence="2" key="1">
    <citation type="journal article" date="2019" name="Int. J. Syst. Evol. Microbiol.">
        <title>The Global Catalogue of Microorganisms (GCM) 10K type strain sequencing project: providing services to taxonomists for standard genome sequencing and annotation.</title>
        <authorList>
            <consortium name="The Broad Institute Genomics Platform"/>
            <consortium name="The Broad Institute Genome Sequencing Center for Infectious Disease"/>
            <person name="Wu L."/>
            <person name="Ma J."/>
        </authorList>
    </citation>
    <scope>NUCLEOTIDE SEQUENCE [LARGE SCALE GENOMIC DNA]</scope>
    <source>
        <strain evidence="2">CCUG 61485</strain>
    </source>
</reference>
<dbReference type="EMBL" id="JBHTMY010000003">
    <property type="protein sequence ID" value="MFD1315490.1"/>
    <property type="molecule type" value="Genomic_DNA"/>
</dbReference>
<evidence type="ECO:0000313" key="1">
    <source>
        <dbReference type="EMBL" id="MFD1315490.1"/>
    </source>
</evidence>
<comment type="caution">
    <text evidence="1">The sequence shown here is derived from an EMBL/GenBank/DDBJ whole genome shotgun (WGS) entry which is preliminary data.</text>
</comment>
<proteinExistence type="predicted"/>
<keyword evidence="2" id="KW-1185">Reference proteome</keyword>
<dbReference type="RefSeq" id="WP_377177720.1">
    <property type="nucleotide sequence ID" value="NZ_JBHTMY010000003.1"/>
</dbReference>
<protein>
    <submittedName>
        <fullName evidence="1">Uncharacterized protein</fullName>
    </submittedName>
</protein>
<evidence type="ECO:0000313" key="2">
    <source>
        <dbReference type="Proteomes" id="UP001597201"/>
    </source>
</evidence>
<dbReference type="Proteomes" id="UP001597201">
    <property type="component" value="Unassembled WGS sequence"/>
</dbReference>
<accession>A0ABW3Y3L2</accession>
<sequence>MADQKSLLKFTGSLSGLVFYERNGKFYVKGAGGADRKRILKEPNFVRTRENMQEFGASAVMGRSFRNGFLPVSKLIRTTSLSGKVTGIMKRINKAGAGVRGSRSFEIIKNKTCLEGFELNQKVALSSVFYPPYPMPELNSTRNLITWQVPPFHPTIYISGPHRASHFQVLLHAFVLSDYVFDKDVEKYLFVGDKYHEFRGTSYSSVLSSRSHLTETINLSIQLGEPELSNSAALVVSIGILFFEEVNGKPLLISGQNSMKVVLVA</sequence>
<name>A0ABW3Y3L2_9FLAO</name>